<gene>
    <name evidence="4" type="ORF">IBJ83_06775</name>
</gene>
<comment type="caution">
    <text evidence="4">The sequence shown here is derived from an EMBL/GenBank/DDBJ whole genome shotgun (WGS) entry which is preliminary data.</text>
</comment>
<name>A0ABS1CA83_9FIRM</name>
<evidence type="ECO:0000259" key="3">
    <source>
        <dbReference type="PROSITE" id="PS50076"/>
    </source>
</evidence>
<dbReference type="CDD" id="cd06257">
    <property type="entry name" value="DnaJ"/>
    <property type="match status" value="1"/>
</dbReference>
<dbReference type="InterPro" id="IPR001623">
    <property type="entry name" value="DnaJ_domain"/>
</dbReference>
<dbReference type="EMBL" id="JACVDA010000020">
    <property type="protein sequence ID" value="MBK1469016.1"/>
    <property type="molecule type" value="Genomic_DNA"/>
</dbReference>
<sequence length="53" mass="6324">MKIAYKKLAKKYHPDLNKDSKGALEIIKQINEAYDVLSNEEKRREYDLYGTYK</sequence>
<keyword evidence="5" id="KW-1185">Reference proteome</keyword>
<dbReference type="Proteomes" id="UP000823123">
    <property type="component" value="Unassembled WGS sequence"/>
</dbReference>
<evidence type="ECO:0000313" key="5">
    <source>
        <dbReference type="Proteomes" id="UP000823123"/>
    </source>
</evidence>
<evidence type="ECO:0000256" key="2">
    <source>
        <dbReference type="ARBA" id="ARBA00023186"/>
    </source>
</evidence>
<organism evidence="4 5">
    <name type="scientific">Parvimonas parva</name>
    <dbReference type="NCBI Taxonomy" id="2769485"/>
    <lineage>
        <taxon>Bacteria</taxon>
        <taxon>Bacillati</taxon>
        <taxon>Bacillota</taxon>
        <taxon>Tissierellia</taxon>
        <taxon>Tissierellales</taxon>
        <taxon>Peptoniphilaceae</taxon>
        <taxon>Parvimonas</taxon>
    </lineage>
</organism>
<dbReference type="Pfam" id="PF00226">
    <property type="entry name" value="DnaJ"/>
    <property type="match status" value="1"/>
</dbReference>
<keyword evidence="1" id="KW-0235">DNA replication</keyword>
<dbReference type="PANTHER" id="PTHR44145">
    <property type="entry name" value="DNAJ HOMOLOG SUBFAMILY A MEMBER 3, MITOCHONDRIAL"/>
    <property type="match status" value="1"/>
</dbReference>
<dbReference type="SMART" id="SM00271">
    <property type="entry name" value="DnaJ"/>
    <property type="match status" value="1"/>
</dbReference>
<dbReference type="PANTHER" id="PTHR44145:SF3">
    <property type="entry name" value="DNAJ HOMOLOG SUBFAMILY A MEMBER 3, MITOCHONDRIAL"/>
    <property type="match status" value="1"/>
</dbReference>
<dbReference type="SUPFAM" id="SSF46565">
    <property type="entry name" value="Chaperone J-domain"/>
    <property type="match status" value="1"/>
</dbReference>
<dbReference type="InterPro" id="IPR051938">
    <property type="entry name" value="Apopto_cytoskel_mod"/>
</dbReference>
<keyword evidence="2" id="KW-0143">Chaperone</keyword>
<dbReference type="Gene3D" id="1.10.287.110">
    <property type="entry name" value="DnaJ domain"/>
    <property type="match status" value="1"/>
</dbReference>
<dbReference type="PRINTS" id="PR00625">
    <property type="entry name" value="JDOMAIN"/>
</dbReference>
<proteinExistence type="predicted"/>
<evidence type="ECO:0000313" key="4">
    <source>
        <dbReference type="EMBL" id="MBK1469016.1"/>
    </source>
</evidence>
<reference evidence="4 5" key="1">
    <citation type="submission" date="2020-09" db="EMBL/GenBank/DDBJ databases">
        <title>Parvimonas S3374 sp. nov.</title>
        <authorList>
            <person name="Buhl M."/>
        </authorList>
    </citation>
    <scope>NUCLEOTIDE SEQUENCE [LARGE SCALE GENOMIC DNA]</scope>
    <source>
        <strain evidence="4 5">S3374</strain>
    </source>
</reference>
<accession>A0ABS1CA83</accession>
<dbReference type="InterPro" id="IPR036869">
    <property type="entry name" value="J_dom_sf"/>
</dbReference>
<protein>
    <submittedName>
        <fullName evidence="4">DnaJ domain-containing protein</fullName>
    </submittedName>
</protein>
<dbReference type="PROSITE" id="PS50076">
    <property type="entry name" value="DNAJ_2"/>
    <property type="match status" value="1"/>
</dbReference>
<evidence type="ECO:0000256" key="1">
    <source>
        <dbReference type="ARBA" id="ARBA00022705"/>
    </source>
</evidence>
<feature type="domain" description="J" evidence="3">
    <location>
        <begin position="1"/>
        <end position="50"/>
    </location>
</feature>